<proteinExistence type="predicted"/>
<reference evidence="3 4" key="1">
    <citation type="submission" date="2019-06" db="EMBL/GenBank/DDBJ databases">
        <title>Sequencing the genomes of 1000 actinobacteria strains.</title>
        <authorList>
            <person name="Klenk H.-P."/>
        </authorList>
    </citation>
    <scope>NUCLEOTIDE SEQUENCE [LARGE SCALE GENOMIC DNA]</scope>
    <source>
        <strain evidence="3 4">DSM 45301</strain>
    </source>
</reference>
<organism evidence="3 4">
    <name type="scientific">Pseudonocardia kunmingensis</name>
    <dbReference type="NCBI Taxonomy" id="630975"/>
    <lineage>
        <taxon>Bacteria</taxon>
        <taxon>Bacillati</taxon>
        <taxon>Actinomycetota</taxon>
        <taxon>Actinomycetes</taxon>
        <taxon>Pseudonocardiales</taxon>
        <taxon>Pseudonocardiaceae</taxon>
        <taxon>Pseudonocardia</taxon>
    </lineage>
</organism>
<dbReference type="EMBL" id="VFPA01000001">
    <property type="protein sequence ID" value="TQM14696.1"/>
    <property type="molecule type" value="Genomic_DNA"/>
</dbReference>
<evidence type="ECO:0000313" key="3">
    <source>
        <dbReference type="EMBL" id="TQM14696.1"/>
    </source>
</evidence>
<sequence length="94" mass="9160">MRVPQTPAVIDPGGVSVTRIVCRIAVAAAAATASAALCAGAAQAGDPKDQDGAPGESGTATATCRWMPPVQDAFIVQCTATRGAAGAGGSDVDY</sequence>
<gene>
    <name evidence="3" type="ORF">FB558_1470</name>
</gene>
<feature type="region of interest" description="Disordered" evidence="1">
    <location>
        <begin position="43"/>
        <end position="63"/>
    </location>
</feature>
<evidence type="ECO:0000256" key="1">
    <source>
        <dbReference type="SAM" id="MobiDB-lite"/>
    </source>
</evidence>
<dbReference type="AlphaFoldDB" id="A0A543DZE1"/>
<accession>A0A543DZE1</accession>
<feature type="chain" id="PRO_5022149126" evidence="2">
    <location>
        <begin position="45"/>
        <end position="94"/>
    </location>
</feature>
<dbReference type="Proteomes" id="UP000315677">
    <property type="component" value="Unassembled WGS sequence"/>
</dbReference>
<feature type="signal peptide" evidence="2">
    <location>
        <begin position="1"/>
        <end position="44"/>
    </location>
</feature>
<evidence type="ECO:0000313" key="4">
    <source>
        <dbReference type="Proteomes" id="UP000315677"/>
    </source>
</evidence>
<keyword evidence="2" id="KW-0732">Signal</keyword>
<comment type="caution">
    <text evidence="3">The sequence shown here is derived from an EMBL/GenBank/DDBJ whole genome shotgun (WGS) entry which is preliminary data.</text>
</comment>
<evidence type="ECO:0000256" key="2">
    <source>
        <dbReference type="SAM" id="SignalP"/>
    </source>
</evidence>
<keyword evidence="4" id="KW-1185">Reference proteome</keyword>
<protein>
    <submittedName>
        <fullName evidence="3">Uncharacterized protein</fullName>
    </submittedName>
</protein>
<name>A0A543DZE1_9PSEU</name>